<evidence type="ECO:0000313" key="1">
    <source>
        <dbReference type="EMBL" id="JAH07959.1"/>
    </source>
</evidence>
<proteinExistence type="predicted"/>
<reference evidence="1" key="1">
    <citation type="submission" date="2014-11" db="EMBL/GenBank/DDBJ databases">
        <authorList>
            <person name="Amaro Gonzalez C."/>
        </authorList>
    </citation>
    <scope>NUCLEOTIDE SEQUENCE</scope>
</reference>
<name>A0A0E9PTY9_ANGAN</name>
<dbReference type="AlphaFoldDB" id="A0A0E9PTY9"/>
<organism evidence="1">
    <name type="scientific">Anguilla anguilla</name>
    <name type="common">European freshwater eel</name>
    <name type="synonym">Muraena anguilla</name>
    <dbReference type="NCBI Taxonomy" id="7936"/>
    <lineage>
        <taxon>Eukaryota</taxon>
        <taxon>Metazoa</taxon>
        <taxon>Chordata</taxon>
        <taxon>Craniata</taxon>
        <taxon>Vertebrata</taxon>
        <taxon>Euteleostomi</taxon>
        <taxon>Actinopterygii</taxon>
        <taxon>Neopterygii</taxon>
        <taxon>Teleostei</taxon>
        <taxon>Anguilliformes</taxon>
        <taxon>Anguillidae</taxon>
        <taxon>Anguilla</taxon>
    </lineage>
</organism>
<sequence>MCMLLLSFMGISPSFDELTVKKRKNMNAKYV</sequence>
<reference evidence="1" key="2">
    <citation type="journal article" date="2015" name="Fish Shellfish Immunol.">
        <title>Early steps in the European eel (Anguilla anguilla)-Vibrio vulnificus interaction in the gills: Role of the RtxA13 toxin.</title>
        <authorList>
            <person name="Callol A."/>
            <person name="Pajuelo D."/>
            <person name="Ebbesson L."/>
            <person name="Teles M."/>
            <person name="MacKenzie S."/>
            <person name="Amaro C."/>
        </authorList>
    </citation>
    <scope>NUCLEOTIDE SEQUENCE</scope>
</reference>
<dbReference type="EMBL" id="GBXM01100618">
    <property type="protein sequence ID" value="JAH07959.1"/>
    <property type="molecule type" value="Transcribed_RNA"/>
</dbReference>
<protein>
    <submittedName>
        <fullName evidence="1">Uncharacterized protein</fullName>
    </submittedName>
</protein>
<accession>A0A0E9PTY9</accession>